<dbReference type="Proteomes" id="UP000027439">
    <property type="component" value="Unassembled WGS sequence"/>
</dbReference>
<sequence>MKTNTKLWFSGISLTSLLMSSTITAHAQQTQPAPQQNRAPSLTREQQASLDKLDQNIAEAATAIVRMIDQNKAGEVWDGSSAVAKKIISREDFVNKVTRDRAALGTPGMRMPLGVKHLQFDGTGNMPAGSFMNVAFDTQFSEARQSSRESVTLMLDPDRRWRFVGYSVR</sequence>
<evidence type="ECO:0008006" key="5">
    <source>
        <dbReference type="Google" id="ProtNLM"/>
    </source>
</evidence>
<feature type="compositionally biased region" description="Low complexity" evidence="1">
    <location>
        <begin position="25"/>
        <end position="40"/>
    </location>
</feature>
<evidence type="ECO:0000256" key="2">
    <source>
        <dbReference type="SAM" id="SignalP"/>
    </source>
</evidence>
<feature type="region of interest" description="Disordered" evidence="1">
    <location>
        <begin position="25"/>
        <end position="44"/>
    </location>
</feature>
<dbReference type="STRING" id="1071679.BG57_10535"/>
<dbReference type="eggNOG" id="COG2197">
    <property type="taxonomic scope" value="Bacteria"/>
</dbReference>
<protein>
    <recommendedName>
        <fullName evidence="5">DUF4019 domain-containing protein</fullName>
    </recommendedName>
</protein>
<evidence type="ECO:0000313" key="4">
    <source>
        <dbReference type="Proteomes" id="UP000027439"/>
    </source>
</evidence>
<organism evidence="3 4">
    <name type="scientific">Caballeronia grimmiae</name>
    <dbReference type="NCBI Taxonomy" id="1071679"/>
    <lineage>
        <taxon>Bacteria</taxon>
        <taxon>Pseudomonadati</taxon>
        <taxon>Pseudomonadota</taxon>
        <taxon>Betaproteobacteria</taxon>
        <taxon>Burkholderiales</taxon>
        <taxon>Burkholderiaceae</taxon>
        <taxon>Caballeronia</taxon>
    </lineage>
</organism>
<feature type="chain" id="PRO_5001664075" description="DUF4019 domain-containing protein" evidence="2">
    <location>
        <begin position="28"/>
        <end position="169"/>
    </location>
</feature>
<dbReference type="EMBL" id="JFHE01000002">
    <property type="protein sequence ID" value="KDR36810.1"/>
    <property type="molecule type" value="Genomic_DNA"/>
</dbReference>
<dbReference type="InterPro" id="IPR025091">
    <property type="entry name" value="DUF4019"/>
</dbReference>
<evidence type="ECO:0000256" key="1">
    <source>
        <dbReference type="SAM" id="MobiDB-lite"/>
    </source>
</evidence>
<feature type="signal peptide" evidence="2">
    <location>
        <begin position="1"/>
        <end position="27"/>
    </location>
</feature>
<keyword evidence="2" id="KW-0732">Signal</keyword>
<dbReference type="AlphaFoldDB" id="A0A069P826"/>
<dbReference type="OrthoDB" id="8929305at2"/>
<evidence type="ECO:0000313" key="3">
    <source>
        <dbReference type="EMBL" id="KDR36810.1"/>
    </source>
</evidence>
<proteinExistence type="predicted"/>
<name>A0A069P826_9BURK</name>
<comment type="caution">
    <text evidence="3">The sequence shown here is derived from an EMBL/GenBank/DDBJ whole genome shotgun (WGS) entry which is preliminary data.</text>
</comment>
<reference evidence="3 4" key="1">
    <citation type="submission" date="2014-03" db="EMBL/GenBank/DDBJ databases">
        <title>Draft Genome Sequences of Four Burkholderia Strains.</title>
        <authorList>
            <person name="Liu X.Y."/>
            <person name="Li C.X."/>
            <person name="Xu J.H."/>
        </authorList>
    </citation>
    <scope>NUCLEOTIDE SEQUENCE [LARGE SCALE GENOMIC DNA]</scope>
    <source>
        <strain evidence="3 4">R27</strain>
    </source>
</reference>
<dbReference type="Pfam" id="PF13211">
    <property type="entry name" value="DUF4019"/>
    <property type="match status" value="1"/>
</dbReference>
<gene>
    <name evidence="3" type="ORF">BG57_10535</name>
</gene>
<accession>A0A069P826</accession>